<keyword evidence="2" id="KW-1185">Reference proteome</keyword>
<dbReference type="GeneID" id="93583031"/>
<name>A0A437AEK2_ARTFL</name>
<dbReference type="STRING" id="97331.A0A437AEK2"/>
<dbReference type="EMBL" id="SAEB01000001">
    <property type="protein sequence ID" value="RVD89725.1"/>
    <property type="molecule type" value="Genomic_DNA"/>
</dbReference>
<comment type="caution">
    <text evidence="1">The sequence shown here is derived from an EMBL/GenBank/DDBJ whole genome shotgun (WGS) entry which is preliminary data.</text>
</comment>
<reference evidence="1 2" key="1">
    <citation type="submission" date="2019-01" db="EMBL/GenBank/DDBJ databases">
        <title>Intercellular communication is required for trap formation in the nematode-trapping fungus Duddingtonia flagrans.</title>
        <authorList>
            <person name="Youssar L."/>
            <person name="Wernet V."/>
            <person name="Hensel N."/>
            <person name="Hildebrandt H.-G."/>
            <person name="Fischer R."/>
        </authorList>
    </citation>
    <scope>NUCLEOTIDE SEQUENCE [LARGE SCALE GENOMIC DNA]</scope>
    <source>
        <strain evidence="1 2">CBS H-5679</strain>
    </source>
</reference>
<dbReference type="VEuPathDB" id="FungiDB:DFL_000720"/>
<proteinExistence type="predicted"/>
<sequence length="310" mass="34324">MQRSNKATRTNRISLFEEDDGPIAYAGPGRHHPPTGIAVPGPELPDKGLQFSSQNNTISATENAIPVQENYMTPALETAKIKLWLNAGDGPVLEEKYVAPDPLAVLAYLLLKNYSDLLRKAYYASPRQNFYNLKHSPNPVVRVLYKQNMAAAQHVRAKTSRQRSAGVSRSGRDVKVLRNGWRQAFSISHWIFSVSRKVAHLDAGAILHIECDLLDPATRHPHCYAMNSEAGDPACRLGIRVTGTDAQGDGIDIWVQSAGTREVPKMNTFVDMLEGLNIQEPEDRERRWIPPAGATGKKAAYTSDVVRLFS</sequence>
<evidence type="ECO:0000313" key="1">
    <source>
        <dbReference type="EMBL" id="RVD89725.1"/>
    </source>
</evidence>
<dbReference type="OrthoDB" id="5397323at2759"/>
<protein>
    <submittedName>
        <fullName evidence="1">Uncharacterized protein</fullName>
    </submittedName>
</protein>
<evidence type="ECO:0000313" key="2">
    <source>
        <dbReference type="Proteomes" id="UP000283090"/>
    </source>
</evidence>
<dbReference type="Proteomes" id="UP000283090">
    <property type="component" value="Unassembled WGS sequence"/>
</dbReference>
<dbReference type="AlphaFoldDB" id="A0A437AEK2"/>
<organism evidence="1 2">
    <name type="scientific">Arthrobotrys flagrans</name>
    <name type="common">Nematode-trapping fungus</name>
    <name type="synonym">Trichothecium flagrans</name>
    <dbReference type="NCBI Taxonomy" id="97331"/>
    <lineage>
        <taxon>Eukaryota</taxon>
        <taxon>Fungi</taxon>
        <taxon>Dikarya</taxon>
        <taxon>Ascomycota</taxon>
        <taxon>Pezizomycotina</taxon>
        <taxon>Orbiliomycetes</taxon>
        <taxon>Orbiliales</taxon>
        <taxon>Orbiliaceae</taxon>
        <taxon>Arthrobotrys</taxon>
    </lineage>
</organism>
<dbReference type="RefSeq" id="XP_067495269.1">
    <property type="nucleotide sequence ID" value="XM_067636746.1"/>
</dbReference>
<accession>A0A437AEK2</accession>
<gene>
    <name evidence="1" type="ORF">DFL_000720</name>
</gene>